<dbReference type="Proteomes" id="UP000000441">
    <property type="component" value="Chromosome"/>
</dbReference>
<dbReference type="AlphaFoldDB" id="B9J5D9"/>
<organism evidence="1 2">
    <name type="scientific">Bacillus cereus (strain Q1)</name>
    <dbReference type="NCBI Taxonomy" id="361100"/>
    <lineage>
        <taxon>Bacteria</taxon>
        <taxon>Bacillati</taxon>
        <taxon>Bacillota</taxon>
        <taxon>Bacilli</taxon>
        <taxon>Bacillales</taxon>
        <taxon>Bacillaceae</taxon>
        <taxon>Bacillus</taxon>
        <taxon>Bacillus cereus group</taxon>
    </lineage>
</organism>
<sequence>MKTTINLLIERNNEQEFIILIPSVFVLLQNKELE</sequence>
<accession>B9J5D9</accession>
<dbReference type="KEGG" id="bcq:BCQ_2953"/>
<evidence type="ECO:0000313" key="2">
    <source>
        <dbReference type="Proteomes" id="UP000000441"/>
    </source>
</evidence>
<proteinExistence type="predicted"/>
<dbReference type="HOGENOM" id="CLU_3371951_0_0_9"/>
<gene>
    <name evidence="1" type="ordered locus">BCQ_2953</name>
</gene>
<dbReference type="EMBL" id="CP000227">
    <property type="protein sequence ID" value="ACM13381.1"/>
    <property type="molecule type" value="Genomic_DNA"/>
</dbReference>
<name>B9J5D9_BACCQ</name>
<evidence type="ECO:0000313" key="1">
    <source>
        <dbReference type="EMBL" id="ACM13381.1"/>
    </source>
</evidence>
<protein>
    <submittedName>
        <fullName evidence="1">Uncharacterized protein</fullName>
    </submittedName>
</protein>
<reference evidence="1 2" key="1">
    <citation type="journal article" date="2009" name="J. Bacteriol.">
        <title>Complete genome sequence of the extremophilic Bacillus cereus strain Q1 with industrial applications.</title>
        <authorList>
            <person name="Xiong Z."/>
            <person name="Jiang Y."/>
            <person name="Qi D."/>
            <person name="Lu H."/>
            <person name="Yang F."/>
            <person name="Yang J."/>
            <person name="Chen L."/>
            <person name="Sun L."/>
            <person name="Xu X."/>
            <person name="Xue Y."/>
            <person name="Zhu Y."/>
            <person name="Jin Q."/>
        </authorList>
    </citation>
    <scope>NUCLEOTIDE SEQUENCE [LARGE SCALE GENOMIC DNA]</scope>
    <source>
        <strain evidence="1 2">Q1</strain>
    </source>
</reference>